<dbReference type="OrthoDB" id="10613880at2759"/>
<gene>
    <name evidence="1" type="ORF">GPUH_LOCUS3537</name>
</gene>
<sequence>MNLTLEPSIQSLVSPHLTTVFRNEHGGGTLEVGRIPTSCHYQHRSPEVYAAISSCDGNIVRLFIIYS</sequence>
<dbReference type="AlphaFoldDB" id="A0A183D496"/>
<protein>
    <submittedName>
        <fullName evidence="3">WD_REPEATS_REGION domain-containing protein</fullName>
    </submittedName>
</protein>
<reference evidence="3" key="1">
    <citation type="submission" date="2016-06" db="UniProtKB">
        <authorList>
            <consortium name="WormBaseParasite"/>
        </authorList>
    </citation>
    <scope>IDENTIFICATION</scope>
</reference>
<keyword evidence="2" id="KW-1185">Reference proteome</keyword>
<reference evidence="1 2" key="2">
    <citation type="submission" date="2018-11" db="EMBL/GenBank/DDBJ databases">
        <authorList>
            <consortium name="Pathogen Informatics"/>
        </authorList>
    </citation>
    <scope>NUCLEOTIDE SEQUENCE [LARGE SCALE GENOMIC DNA]</scope>
</reference>
<accession>A0A183D496</accession>
<evidence type="ECO:0000313" key="2">
    <source>
        <dbReference type="Proteomes" id="UP000271098"/>
    </source>
</evidence>
<proteinExistence type="predicted"/>
<dbReference type="Proteomes" id="UP000271098">
    <property type="component" value="Unassembled WGS sequence"/>
</dbReference>
<evidence type="ECO:0000313" key="1">
    <source>
        <dbReference type="EMBL" id="VDK39943.1"/>
    </source>
</evidence>
<organism evidence="3">
    <name type="scientific">Gongylonema pulchrum</name>
    <dbReference type="NCBI Taxonomy" id="637853"/>
    <lineage>
        <taxon>Eukaryota</taxon>
        <taxon>Metazoa</taxon>
        <taxon>Ecdysozoa</taxon>
        <taxon>Nematoda</taxon>
        <taxon>Chromadorea</taxon>
        <taxon>Rhabditida</taxon>
        <taxon>Spirurina</taxon>
        <taxon>Spiruromorpha</taxon>
        <taxon>Spiruroidea</taxon>
        <taxon>Gongylonematidae</taxon>
        <taxon>Gongylonema</taxon>
    </lineage>
</organism>
<evidence type="ECO:0000313" key="3">
    <source>
        <dbReference type="WBParaSite" id="GPUH_0000354301-mRNA-1"/>
    </source>
</evidence>
<name>A0A183D496_9BILA</name>
<dbReference type="EMBL" id="UYRT01006132">
    <property type="protein sequence ID" value="VDK39943.1"/>
    <property type="molecule type" value="Genomic_DNA"/>
</dbReference>
<dbReference type="WBParaSite" id="GPUH_0000354301-mRNA-1">
    <property type="protein sequence ID" value="GPUH_0000354301-mRNA-1"/>
    <property type="gene ID" value="GPUH_0000354301"/>
</dbReference>